<dbReference type="GO" id="GO:0006310">
    <property type="term" value="P:DNA recombination"/>
    <property type="evidence" value="ECO:0007669"/>
    <property type="project" value="UniProtKB-UniRule"/>
</dbReference>
<dbReference type="Pfam" id="PF11967">
    <property type="entry name" value="RecO_N"/>
    <property type="match status" value="1"/>
</dbReference>
<feature type="domain" description="DNA replication/recombination mediator RecO N-terminal" evidence="8">
    <location>
        <begin position="2"/>
        <end position="78"/>
    </location>
</feature>
<organism evidence="9">
    <name type="scientific">Leptospirillum ferriphilum</name>
    <dbReference type="NCBI Taxonomy" id="178606"/>
    <lineage>
        <taxon>Bacteria</taxon>
        <taxon>Pseudomonadati</taxon>
        <taxon>Nitrospirota</taxon>
        <taxon>Nitrospiria</taxon>
        <taxon>Nitrospirales</taxon>
        <taxon>Nitrospiraceae</taxon>
        <taxon>Leptospirillum</taxon>
    </lineage>
</organism>
<dbReference type="PANTHER" id="PTHR33991">
    <property type="entry name" value="DNA REPAIR PROTEIN RECO"/>
    <property type="match status" value="1"/>
</dbReference>
<keyword evidence="3 7" id="KW-0227">DNA damage</keyword>
<dbReference type="SUPFAM" id="SSF50249">
    <property type="entry name" value="Nucleic acid-binding proteins"/>
    <property type="match status" value="1"/>
</dbReference>
<accession>A0A7C3LVX2</accession>
<dbReference type="Gene3D" id="1.20.1440.120">
    <property type="entry name" value="Recombination protein O, C-terminal domain"/>
    <property type="match status" value="1"/>
</dbReference>
<reference evidence="9" key="1">
    <citation type="journal article" date="2020" name="mSystems">
        <title>Genome- and Community-Level Interaction Insights into Carbon Utilization and Element Cycling Functions of Hydrothermarchaeota in Hydrothermal Sediment.</title>
        <authorList>
            <person name="Zhou Z."/>
            <person name="Liu Y."/>
            <person name="Xu W."/>
            <person name="Pan J."/>
            <person name="Luo Z.H."/>
            <person name="Li M."/>
        </authorList>
    </citation>
    <scope>NUCLEOTIDE SEQUENCE [LARGE SCALE GENOMIC DNA]</scope>
    <source>
        <strain evidence="9">SpSt-902</strain>
    </source>
</reference>
<evidence type="ECO:0000256" key="7">
    <source>
        <dbReference type="HAMAP-Rule" id="MF_00201"/>
    </source>
</evidence>
<evidence type="ECO:0000256" key="3">
    <source>
        <dbReference type="ARBA" id="ARBA00022763"/>
    </source>
</evidence>
<comment type="similarity">
    <text evidence="1 7">Belongs to the RecO family.</text>
</comment>
<dbReference type="NCBIfam" id="TIGR00613">
    <property type="entry name" value="reco"/>
    <property type="match status" value="1"/>
</dbReference>
<evidence type="ECO:0000256" key="4">
    <source>
        <dbReference type="ARBA" id="ARBA00023172"/>
    </source>
</evidence>
<proteinExistence type="inferred from homology"/>
<dbReference type="InterPro" id="IPR003717">
    <property type="entry name" value="RecO"/>
</dbReference>
<dbReference type="Pfam" id="PF02565">
    <property type="entry name" value="RecO_C"/>
    <property type="match status" value="1"/>
</dbReference>
<evidence type="ECO:0000256" key="1">
    <source>
        <dbReference type="ARBA" id="ARBA00007452"/>
    </source>
</evidence>
<gene>
    <name evidence="7 9" type="primary">recO</name>
    <name evidence="9" type="ORF">ENX03_07725</name>
</gene>
<dbReference type="PANTHER" id="PTHR33991:SF1">
    <property type="entry name" value="DNA REPAIR PROTEIN RECO"/>
    <property type="match status" value="1"/>
</dbReference>
<dbReference type="GO" id="GO:0006302">
    <property type="term" value="P:double-strand break repair"/>
    <property type="evidence" value="ECO:0007669"/>
    <property type="project" value="TreeGrafter"/>
</dbReference>
<keyword evidence="5 7" id="KW-0234">DNA repair</keyword>
<dbReference type="InterPro" id="IPR037278">
    <property type="entry name" value="ARFGAP/RecO"/>
</dbReference>
<dbReference type="InterPro" id="IPR042242">
    <property type="entry name" value="RecO_C"/>
</dbReference>
<comment type="function">
    <text evidence="7">Involved in DNA repair and RecF pathway recombination.</text>
</comment>
<dbReference type="HAMAP" id="MF_00201">
    <property type="entry name" value="RecO"/>
    <property type="match status" value="1"/>
</dbReference>
<dbReference type="Gene3D" id="2.40.50.140">
    <property type="entry name" value="Nucleic acid-binding proteins"/>
    <property type="match status" value="1"/>
</dbReference>
<dbReference type="EMBL" id="DTMM01000161">
    <property type="protein sequence ID" value="HFT93803.1"/>
    <property type="molecule type" value="Genomic_DNA"/>
</dbReference>
<sequence>MEQRSLILRSVRYLESDRVVTFFSRDEGLITGFARGAAGMASRFGASLEPLTLSLIMGRHHLEGTLYRIHKAAILDTFVLLKSDLGRFYWAGASVRFLLGMLPPNLPEPLVFDLAVRYLESLADPEDSPALAWVRFATRSLALMGYQILSGTCSLCRETPWDDSFRYHPQDGRMLCSACHDSPEIRAESFVTVDRWTLEYLHEIGRNGGKVFLNRPLVEKGISFLDHVLAYRMDGWKSIDSLPVTFS</sequence>
<evidence type="ECO:0000313" key="9">
    <source>
        <dbReference type="EMBL" id="HFT93803.1"/>
    </source>
</evidence>
<evidence type="ECO:0000259" key="8">
    <source>
        <dbReference type="Pfam" id="PF11967"/>
    </source>
</evidence>
<dbReference type="InterPro" id="IPR022572">
    <property type="entry name" value="DNA_rep/recomb_RecO_N"/>
</dbReference>
<evidence type="ECO:0000256" key="5">
    <source>
        <dbReference type="ARBA" id="ARBA00023204"/>
    </source>
</evidence>
<dbReference type="GO" id="GO:0043590">
    <property type="term" value="C:bacterial nucleoid"/>
    <property type="evidence" value="ECO:0007669"/>
    <property type="project" value="TreeGrafter"/>
</dbReference>
<dbReference type="SUPFAM" id="SSF57863">
    <property type="entry name" value="ArfGap/RecO-like zinc finger"/>
    <property type="match status" value="1"/>
</dbReference>
<keyword evidence="4 7" id="KW-0233">DNA recombination</keyword>
<dbReference type="AlphaFoldDB" id="A0A7C3LVX2"/>
<dbReference type="InterPro" id="IPR012340">
    <property type="entry name" value="NA-bd_OB-fold"/>
</dbReference>
<protein>
    <recommendedName>
        <fullName evidence="2 7">DNA repair protein RecO</fullName>
    </recommendedName>
    <alternativeName>
        <fullName evidence="6 7">Recombination protein O</fullName>
    </alternativeName>
</protein>
<evidence type="ECO:0000256" key="6">
    <source>
        <dbReference type="ARBA" id="ARBA00033409"/>
    </source>
</evidence>
<evidence type="ECO:0000256" key="2">
    <source>
        <dbReference type="ARBA" id="ARBA00021310"/>
    </source>
</evidence>
<name>A0A7C3LVX2_9BACT</name>
<comment type="caution">
    <text evidence="9">The sequence shown here is derived from an EMBL/GenBank/DDBJ whole genome shotgun (WGS) entry which is preliminary data.</text>
</comment>